<reference evidence="1 2" key="1">
    <citation type="journal article" date="2017" name="ISME J.">
        <title>Energy and carbon metabolisms in a deep terrestrial subsurface fluid microbial community.</title>
        <authorList>
            <person name="Momper L."/>
            <person name="Jungbluth S.P."/>
            <person name="Lee M.D."/>
            <person name="Amend J.P."/>
        </authorList>
    </citation>
    <scope>NUCLEOTIDE SEQUENCE [LARGE SCALE GENOMIC DNA]</scope>
    <source>
        <strain evidence="1">SURF_17</strain>
    </source>
</reference>
<dbReference type="InterPro" id="IPR036514">
    <property type="entry name" value="SGNH_hydro_sf"/>
</dbReference>
<dbReference type="EMBL" id="QZKI01000046">
    <property type="protein sequence ID" value="RJP72344.1"/>
    <property type="molecule type" value="Genomic_DNA"/>
</dbReference>
<sequence length="308" mass="34349">MSKRSLLAALCFVGILIVAGTAGNGYLRKELPYEFDIVPVEGGIGITNTTTWNERDLLVSWRREGPDAETSMVMNHSLNQCVVGGLEDNQTYTIRIRRMDLPGRFIYKAFQTEIVTQEPAPTYVLLVGASVGKAWDLPSLPKRLKADGLVFGYRGKYGYDKTDVIDRIVKSQIRPDIVIIKECAAYFPKERGKIIERLPGWVEMLKAEGITPVVATCCPVTKENDRANPGKQAAIDEFNSFVRTLGVENHVEILDLAGTLSISETNSYLRESFAQPDGLHLNQSAYSALDHVLMDISVAWPRRQEARE</sequence>
<evidence type="ECO:0000313" key="2">
    <source>
        <dbReference type="Proteomes" id="UP000285961"/>
    </source>
</evidence>
<organism evidence="1 2">
    <name type="scientific">Candidatus Abyssobacteria bacterium SURF_17</name>
    <dbReference type="NCBI Taxonomy" id="2093361"/>
    <lineage>
        <taxon>Bacteria</taxon>
        <taxon>Pseudomonadati</taxon>
        <taxon>Candidatus Hydrogenedentota</taxon>
        <taxon>Candidatus Abyssobacteria</taxon>
    </lineage>
</organism>
<name>A0A419F293_9BACT</name>
<proteinExistence type="predicted"/>
<dbReference type="GO" id="GO:0016788">
    <property type="term" value="F:hydrolase activity, acting on ester bonds"/>
    <property type="evidence" value="ECO:0007669"/>
    <property type="project" value="UniProtKB-ARBA"/>
</dbReference>
<keyword evidence="1" id="KW-0378">Hydrolase</keyword>
<comment type="caution">
    <text evidence="1">The sequence shown here is derived from an EMBL/GenBank/DDBJ whole genome shotgun (WGS) entry which is preliminary data.</text>
</comment>
<accession>A0A419F293</accession>
<gene>
    <name evidence="1" type="ORF">C4532_06220</name>
</gene>
<dbReference type="Proteomes" id="UP000285961">
    <property type="component" value="Unassembled WGS sequence"/>
</dbReference>
<dbReference type="AlphaFoldDB" id="A0A419F293"/>
<dbReference type="SUPFAM" id="SSF52266">
    <property type="entry name" value="SGNH hydrolase"/>
    <property type="match status" value="1"/>
</dbReference>
<dbReference type="Gene3D" id="3.40.50.1110">
    <property type="entry name" value="SGNH hydrolase"/>
    <property type="match status" value="1"/>
</dbReference>
<protein>
    <submittedName>
        <fullName evidence="1">SGNH/GDSL hydrolase family protein</fullName>
    </submittedName>
</protein>
<evidence type="ECO:0000313" key="1">
    <source>
        <dbReference type="EMBL" id="RJP72344.1"/>
    </source>
</evidence>